<gene>
    <name evidence="3" type="ORF">F0145_25100</name>
</gene>
<keyword evidence="4" id="KW-1185">Reference proteome</keyword>
<dbReference type="Pfam" id="PF13560">
    <property type="entry name" value="HTH_31"/>
    <property type="match status" value="1"/>
</dbReference>
<sequence length="119" mass="13646">MNLTITDLGERLQMLRKAMELSQKELAATLEVQQNQISRLENGIGGTLEMLLQLVNYYGEHFHLHSMFSEEFEVIKKSENLSQPLVYNSIAVERLKLLKTEFSDQITDIISIIEKEGSC</sequence>
<evidence type="ECO:0000313" key="3">
    <source>
        <dbReference type="EMBL" id="KAA5539149.1"/>
    </source>
</evidence>
<dbReference type="Gene3D" id="1.10.260.40">
    <property type="entry name" value="lambda repressor-like DNA-binding domains"/>
    <property type="match status" value="1"/>
</dbReference>
<feature type="domain" description="HTH cro/C1-type" evidence="2">
    <location>
        <begin position="12"/>
        <end position="65"/>
    </location>
</feature>
<proteinExistence type="predicted"/>
<accession>A0A5M6D0M7</accession>
<protein>
    <submittedName>
        <fullName evidence="3">Helix-turn-helix domain-containing protein</fullName>
    </submittedName>
</protein>
<dbReference type="EMBL" id="VWSF01000035">
    <property type="protein sequence ID" value="KAA5539149.1"/>
    <property type="molecule type" value="Genomic_DNA"/>
</dbReference>
<keyword evidence="1" id="KW-0175">Coiled coil</keyword>
<dbReference type="InterPro" id="IPR010982">
    <property type="entry name" value="Lambda_DNA-bd_dom_sf"/>
</dbReference>
<dbReference type="RefSeq" id="WP_150093286.1">
    <property type="nucleotide sequence ID" value="NZ_VWSF01000035.1"/>
</dbReference>
<dbReference type="PROSITE" id="PS50943">
    <property type="entry name" value="HTH_CROC1"/>
    <property type="match status" value="1"/>
</dbReference>
<feature type="coiled-coil region" evidence="1">
    <location>
        <begin position="5"/>
        <end position="43"/>
    </location>
</feature>
<name>A0A5M6D0M7_9BACT</name>
<dbReference type="AlphaFoldDB" id="A0A5M6D0M7"/>
<dbReference type="Proteomes" id="UP000323426">
    <property type="component" value="Unassembled WGS sequence"/>
</dbReference>
<dbReference type="SMART" id="SM00530">
    <property type="entry name" value="HTH_XRE"/>
    <property type="match status" value="1"/>
</dbReference>
<dbReference type="GO" id="GO:0003677">
    <property type="term" value="F:DNA binding"/>
    <property type="evidence" value="ECO:0007669"/>
    <property type="project" value="InterPro"/>
</dbReference>
<dbReference type="CDD" id="cd00093">
    <property type="entry name" value="HTH_XRE"/>
    <property type="match status" value="1"/>
</dbReference>
<evidence type="ECO:0000313" key="4">
    <source>
        <dbReference type="Proteomes" id="UP000323426"/>
    </source>
</evidence>
<reference evidence="3 4" key="1">
    <citation type="submission" date="2019-09" db="EMBL/GenBank/DDBJ databases">
        <title>Genome sequence and assembly of Adhaeribacter sp.</title>
        <authorList>
            <person name="Chhetri G."/>
        </authorList>
    </citation>
    <scope>NUCLEOTIDE SEQUENCE [LARGE SCALE GENOMIC DNA]</scope>
    <source>
        <strain evidence="3 4">DK36</strain>
    </source>
</reference>
<evidence type="ECO:0000259" key="2">
    <source>
        <dbReference type="PROSITE" id="PS50943"/>
    </source>
</evidence>
<dbReference type="SUPFAM" id="SSF47413">
    <property type="entry name" value="lambda repressor-like DNA-binding domains"/>
    <property type="match status" value="1"/>
</dbReference>
<evidence type="ECO:0000256" key="1">
    <source>
        <dbReference type="SAM" id="Coils"/>
    </source>
</evidence>
<dbReference type="InterPro" id="IPR001387">
    <property type="entry name" value="Cro/C1-type_HTH"/>
</dbReference>
<organism evidence="3 4">
    <name type="scientific">Adhaeribacter rhizoryzae</name>
    <dbReference type="NCBI Taxonomy" id="2607907"/>
    <lineage>
        <taxon>Bacteria</taxon>
        <taxon>Pseudomonadati</taxon>
        <taxon>Bacteroidota</taxon>
        <taxon>Cytophagia</taxon>
        <taxon>Cytophagales</taxon>
        <taxon>Hymenobacteraceae</taxon>
        <taxon>Adhaeribacter</taxon>
    </lineage>
</organism>
<comment type="caution">
    <text evidence="3">The sequence shown here is derived from an EMBL/GenBank/DDBJ whole genome shotgun (WGS) entry which is preliminary data.</text>
</comment>